<evidence type="ECO:0000256" key="19">
    <source>
        <dbReference type="ARBA" id="ARBA00023288"/>
    </source>
</evidence>
<dbReference type="PROSITE" id="PS50188">
    <property type="entry name" value="B302_SPRY"/>
    <property type="match status" value="1"/>
</dbReference>
<keyword evidence="12" id="KW-0547">Nucleotide-binding</keyword>
<evidence type="ECO:0000256" key="5">
    <source>
        <dbReference type="ARBA" id="ARBA00022475"/>
    </source>
</evidence>
<evidence type="ECO:0000256" key="4">
    <source>
        <dbReference type="ARBA" id="ARBA00008665"/>
    </source>
</evidence>
<keyword evidence="9" id="KW-0433">Leucine-rich repeat</keyword>
<evidence type="ECO:0000256" key="20">
    <source>
        <dbReference type="ARBA" id="ARBA00038296"/>
    </source>
</evidence>
<evidence type="ECO:0000256" key="6">
    <source>
        <dbReference type="ARBA" id="ARBA00022490"/>
    </source>
</evidence>
<dbReference type="Pfam" id="PF13516">
    <property type="entry name" value="LRR_6"/>
    <property type="match status" value="3"/>
</dbReference>
<organism evidence="25 26">
    <name type="scientific">Xyrichtys novacula</name>
    <name type="common">Pearly razorfish</name>
    <name type="synonym">Hemipteronotus novacula</name>
    <dbReference type="NCBI Taxonomy" id="13765"/>
    <lineage>
        <taxon>Eukaryota</taxon>
        <taxon>Metazoa</taxon>
        <taxon>Chordata</taxon>
        <taxon>Craniata</taxon>
        <taxon>Vertebrata</taxon>
        <taxon>Euteleostomi</taxon>
        <taxon>Actinopterygii</taxon>
        <taxon>Neopterygii</taxon>
        <taxon>Teleostei</taxon>
        <taxon>Neoteleostei</taxon>
        <taxon>Acanthomorphata</taxon>
        <taxon>Eupercaria</taxon>
        <taxon>Labriformes</taxon>
        <taxon>Labridae</taxon>
        <taxon>Xyrichtys</taxon>
    </lineage>
</organism>
<evidence type="ECO:0000259" key="22">
    <source>
        <dbReference type="PROSITE" id="PS50209"/>
    </source>
</evidence>
<dbReference type="GO" id="GO:0005524">
    <property type="term" value="F:ATP binding"/>
    <property type="evidence" value="ECO:0007669"/>
    <property type="project" value="UniProtKB-KW"/>
</dbReference>
<evidence type="ECO:0000313" key="25">
    <source>
        <dbReference type="EMBL" id="CAJ1054083.1"/>
    </source>
</evidence>
<dbReference type="GO" id="GO:0045087">
    <property type="term" value="P:innate immune response"/>
    <property type="evidence" value="ECO:0007669"/>
    <property type="project" value="UniProtKB-KW"/>
</dbReference>
<keyword evidence="17" id="KW-0564">Palmitate</keyword>
<evidence type="ECO:0000256" key="3">
    <source>
        <dbReference type="ARBA" id="ARBA00004193"/>
    </source>
</evidence>
<dbReference type="GO" id="GO:0016323">
    <property type="term" value="C:basolateral plasma membrane"/>
    <property type="evidence" value="ECO:0007669"/>
    <property type="project" value="UniProtKB-SubCell"/>
</dbReference>
<dbReference type="SUPFAM" id="SSF52047">
    <property type="entry name" value="RNI-like"/>
    <property type="match status" value="1"/>
</dbReference>
<dbReference type="InterPro" id="IPR025307">
    <property type="entry name" value="FIIND_dom"/>
</dbReference>
<comment type="similarity">
    <text evidence="4">Belongs to the NLRP family.</text>
</comment>
<dbReference type="InterPro" id="IPR001870">
    <property type="entry name" value="B30.2/SPRY"/>
</dbReference>
<dbReference type="Pfam" id="PF00622">
    <property type="entry name" value="SPRY"/>
    <property type="match status" value="1"/>
</dbReference>
<evidence type="ECO:0000256" key="15">
    <source>
        <dbReference type="ARBA" id="ARBA00022859"/>
    </source>
</evidence>
<evidence type="ECO:0000256" key="18">
    <source>
        <dbReference type="ARBA" id="ARBA00023233"/>
    </source>
</evidence>
<dbReference type="PROSITE" id="PS50209">
    <property type="entry name" value="CARD"/>
    <property type="match status" value="1"/>
</dbReference>
<dbReference type="InterPro" id="IPR041267">
    <property type="entry name" value="NLRP_HD2"/>
</dbReference>
<dbReference type="PROSITE" id="PS50837">
    <property type="entry name" value="NACHT"/>
    <property type="match status" value="1"/>
</dbReference>
<dbReference type="SMART" id="SM00589">
    <property type="entry name" value="PRY"/>
    <property type="match status" value="1"/>
</dbReference>
<keyword evidence="11" id="KW-0677">Repeat</keyword>
<keyword evidence="7" id="KW-0399">Innate immunity</keyword>
<dbReference type="Gene3D" id="2.60.120.920">
    <property type="match status" value="1"/>
</dbReference>
<evidence type="ECO:0000256" key="13">
    <source>
        <dbReference type="ARBA" id="ARBA00022840"/>
    </source>
</evidence>
<dbReference type="Gene3D" id="3.40.50.300">
    <property type="entry name" value="P-loop containing nucleotide triphosphate hydrolases"/>
    <property type="match status" value="1"/>
</dbReference>
<evidence type="ECO:0000256" key="16">
    <source>
        <dbReference type="ARBA" id="ARBA00023136"/>
    </source>
</evidence>
<evidence type="ECO:0000259" key="21">
    <source>
        <dbReference type="PROSITE" id="PS50188"/>
    </source>
</evidence>
<feature type="domain" description="NACHT" evidence="23">
    <location>
        <begin position="102"/>
        <end position="237"/>
    </location>
</feature>
<evidence type="ECO:0000256" key="11">
    <source>
        <dbReference type="ARBA" id="ARBA00022737"/>
    </source>
</evidence>
<dbReference type="InterPro" id="IPR043136">
    <property type="entry name" value="B30.2/SPRY_sf"/>
</dbReference>
<keyword evidence="5" id="KW-1003">Cell membrane</keyword>
<dbReference type="InterPro" id="IPR051261">
    <property type="entry name" value="NLR"/>
</dbReference>
<dbReference type="SMART" id="SM00449">
    <property type="entry name" value="SPRY"/>
    <property type="match status" value="1"/>
</dbReference>
<keyword evidence="26" id="KW-1185">Reference proteome</keyword>
<protein>
    <submittedName>
        <fullName evidence="25">NACHT, LRR and PYD domains-containing protein 12-like isoform X1</fullName>
    </submittedName>
</protein>
<evidence type="ECO:0000256" key="12">
    <source>
        <dbReference type="ARBA" id="ARBA00022741"/>
    </source>
</evidence>
<dbReference type="SMART" id="SM00368">
    <property type="entry name" value="LRR_RI"/>
    <property type="match status" value="4"/>
</dbReference>
<dbReference type="SUPFAM" id="SSF49899">
    <property type="entry name" value="Concanavalin A-like lectins/glucanases"/>
    <property type="match status" value="1"/>
</dbReference>
<gene>
    <name evidence="25" type="ORF">XNOV1_A020357</name>
</gene>
<comment type="subcellular location">
    <subcellularLocation>
        <location evidence="2">Basolateral cell membrane</location>
    </subcellularLocation>
    <subcellularLocation>
        <location evidence="3">Cell membrane</location>
        <topology evidence="3">Lipid-anchor</topology>
    </subcellularLocation>
    <subcellularLocation>
        <location evidence="1">Inflammasome</location>
    </subcellularLocation>
</comment>
<dbReference type="Pfam" id="PF23679">
    <property type="entry name" value="UPA-FIIND"/>
    <property type="match status" value="1"/>
</dbReference>
<dbReference type="InterPro" id="IPR013320">
    <property type="entry name" value="ConA-like_dom_sf"/>
</dbReference>
<dbReference type="InterPro" id="IPR001315">
    <property type="entry name" value="CARD"/>
</dbReference>
<dbReference type="PROSITE" id="PS51450">
    <property type="entry name" value="LRR"/>
    <property type="match status" value="1"/>
</dbReference>
<keyword evidence="6" id="KW-0963">Cytoplasm</keyword>
<dbReference type="Pfam" id="PF05729">
    <property type="entry name" value="NACHT"/>
    <property type="match status" value="1"/>
</dbReference>
<keyword evidence="19" id="KW-0449">Lipoprotein</keyword>
<keyword evidence="8" id="KW-1210">Necrosis</keyword>
<dbReference type="InterPro" id="IPR011029">
    <property type="entry name" value="DEATH-like_dom_sf"/>
</dbReference>
<dbReference type="SUPFAM" id="SSF47986">
    <property type="entry name" value="DEATH domain"/>
    <property type="match status" value="1"/>
</dbReference>
<dbReference type="InterPro" id="IPR007111">
    <property type="entry name" value="NACHT_NTPase"/>
</dbReference>
<evidence type="ECO:0000256" key="10">
    <source>
        <dbReference type="ARBA" id="ARBA00022670"/>
    </source>
</evidence>
<reference evidence="25" key="1">
    <citation type="submission" date="2023-08" db="EMBL/GenBank/DDBJ databases">
        <authorList>
            <person name="Alioto T."/>
            <person name="Alioto T."/>
            <person name="Gomez Garrido J."/>
        </authorList>
    </citation>
    <scope>NUCLEOTIDE SEQUENCE</scope>
</reference>
<dbReference type="SUPFAM" id="SSF52540">
    <property type="entry name" value="P-loop containing nucleoside triphosphate hydrolases"/>
    <property type="match status" value="1"/>
</dbReference>
<dbReference type="InterPro" id="IPR041075">
    <property type="entry name" value="NOD1/2_WH"/>
</dbReference>
<dbReference type="InterPro" id="IPR001611">
    <property type="entry name" value="Leu-rich_rpt"/>
</dbReference>
<dbReference type="PROSITE" id="PS51830">
    <property type="entry name" value="FIIND"/>
    <property type="match status" value="1"/>
</dbReference>
<accession>A0AAV1EZW7</accession>
<dbReference type="Pfam" id="PF17779">
    <property type="entry name" value="WHD_NOD2"/>
    <property type="match status" value="1"/>
</dbReference>
<comment type="similarity">
    <text evidence="20">Belongs to the NOD1-NOD2 family.</text>
</comment>
<dbReference type="GO" id="GO:0012501">
    <property type="term" value="P:programmed cell death"/>
    <property type="evidence" value="ECO:0007669"/>
    <property type="project" value="UniProtKB-KW"/>
</dbReference>
<proteinExistence type="inferred from homology"/>
<dbReference type="Gene3D" id="3.80.10.10">
    <property type="entry name" value="Ribonuclease Inhibitor"/>
    <property type="match status" value="2"/>
</dbReference>
<dbReference type="Gene3D" id="1.10.533.10">
    <property type="entry name" value="Death Domain, Fas"/>
    <property type="match status" value="1"/>
</dbReference>
<dbReference type="InterPro" id="IPR003877">
    <property type="entry name" value="SPRY_dom"/>
</dbReference>
<dbReference type="InterPro" id="IPR027417">
    <property type="entry name" value="P-loop_NTPase"/>
</dbReference>
<keyword evidence="13" id="KW-0067">ATP-binding</keyword>
<sequence>MEEHQIMESVKQELKVHLREKFTFSNEGASTAHSQLENIDTRLLIAGEKGDHDSQVHEILDHFKLPDKGSPPSDYAEISCFDIFKPGGNVSQQQPTKDGTIRRVMMKGMAGIGKTVAVQNFSLNWAEGESNQHIDFIFVLPFKELNMLKEGEYTLLQLLVPLYPELRHVRNTEQLFTEQVLLIFDGLDECRFPLDFDGGARMIEPDGAATVDVLLTNLIKGDLLPGALLWITSRPAAVGQIPSKYIDQVTEVQGFTDQQRDEYFVKQFSAADQANEALSCLKEMVSFCFTGHVPMFCWILAEVLKKGWDDQRSRRITTMTELYIYYLVIQTQRSEQSEKAQKKKSAGDTSMIFNLSKLAFEQLQKGNIIFYEEDLRECGIDSDGFCSEILKEECVLYKKKMFGFVHFSFQEFLAALYFFHCCVTKNISAVRSFLEVDPTDLGLLELQKRVIDKALKSEKGMLDLFLCFFLGFSLESNQTTLQSVLPQTKSDSETVAELRKYLRSFNAGNVPQERCMNLLLCKYELKEERFQDDIRMFLETGAELSPMDCWVLSTMLQISGELVEELDLTKCVTPSYGTEKLLMRINTCKKAVLGNLHLKENYLDLLLSILRSPDSHLRELHLLCSGTLDVPVPHMILKVLGDPVCKLQTLRLSGLTLDFGHCHTLACVLQSKQSSLRALDLTNCMYSYQQDESGYYSRQLEENKKEFKDELTLLTFIPAGLIGPVCKLEKFSMSGCRLTDKCCQVFASVLSSNSQLRELDLSQNNLQDLGVRLLSAGLRSSKCRLEKLRLSFCGITEEGCVSLASALRTNPSHLRELDLSYNHPGEAGVKLLSERLQDPECKLEKLNIEQNEEFWTNPQLLNKYVCDLTLDPNTVGKNLLLSENQKKVVSTSEEQPYPDHPERFDDAVLVMCREGLTGRCYWEVEWAGCVTIGVAYKTLKRKGHLTLDTLFNKSWMSISTGSGSYSFIHGRSQTYTPVPVIDLKANLARQKRLGLFLDWSAGSLSFYSLFGDKKTHLHTFYTTFTEPLYPLFSVLGSSYVTVSTAETPGTDDNKFIFTPRIMKERLGISYRFTFPCRGVFECSLTKLVFKVTKKGEVTYKTLIWNDTLLEHARKVPAGPQFSFGFPEDSVCQLHLPHCETEPGLPSEGVSVVNITDDGMSVIQPLQITETHVVVETPHSSIFGLVKNITPTPVLGKVVLFLRPAYRRGMFILSVILLPRNVPLPEVIELYDNCEYIEAPSDCLLLKYRDYSLHSDPEDYTIQPERAEFYENYGPNYHASFEINLTRGTEEVTLMVRAQKKTVAWSHCLRLSALSSGENATTEEKLLRARTKFIERVSDPVLDELMVELVKFRVVSDAEVKEARVKQRADKARDVIDMVRRKGNEASQVMINILSSCDPFLCETLRFT</sequence>
<dbReference type="Pfam" id="PF17776">
    <property type="entry name" value="NLRC4_HD2"/>
    <property type="match status" value="1"/>
</dbReference>
<keyword evidence="15" id="KW-0391">Immunity</keyword>
<keyword evidence="18" id="KW-1271">Inflammasome</keyword>
<keyword evidence="10" id="KW-0378">Hydrolase</keyword>
<dbReference type="GO" id="GO:0006508">
    <property type="term" value="P:proteolysis"/>
    <property type="evidence" value="ECO:0007669"/>
    <property type="project" value="UniProtKB-KW"/>
</dbReference>
<name>A0AAV1EZW7_XYRNO</name>
<evidence type="ECO:0000256" key="8">
    <source>
        <dbReference type="ARBA" id="ARBA00022590"/>
    </source>
</evidence>
<evidence type="ECO:0000256" key="9">
    <source>
        <dbReference type="ARBA" id="ARBA00022614"/>
    </source>
</evidence>
<evidence type="ECO:0000256" key="17">
    <source>
        <dbReference type="ARBA" id="ARBA00023139"/>
    </source>
</evidence>
<evidence type="ECO:0000256" key="1">
    <source>
        <dbReference type="ARBA" id="ARBA00004110"/>
    </source>
</evidence>
<dbReference type="InterPro" id="IPR006574">
    <property type="entry name" value="PRY"/>
</dbReference>
<dbReference type="InterPro" id="IPR032675">
    <property type="entry name" value="LRR_dom_sf"/>
</dbReference>
<dbReference type="PRINTS" id="PR01407">
    <property type="entry name" value="BUTYPHLNCDUF"/>
</dbReference>
<evidence type="ECO:0000259" key="23">
    <source>
        <dbReference type="PROSITE" id="PS50837"/>
    </source>
</evidence>
<evidence type="ECO:0000256" key="2">
    <source>
        <dbReference type="ARBA" id="ARBA00004187"/>
    </source>
</evidence>
<dbReference type="Pfam" id="PF13553">
    <property type="entry name" value="FIIND"/>
    <property type="match status" value="1"/>
</dbReference>
<evidence type="ECO:0000256" key="7">
    <source>
        <dbReference type="ARBA" id="ARBA00022588"/>
    </source>
</evidence>
<dbReference type="Pfam" id="PF00619">
    <property type="entry name" value="CARD"/>
    <property type="match status" value="1"/>
</dbReference>
<dbReference type="InterPro" id="IPR003879">
    <property type="entry name" value="Butyrophylin_SPRY"/>
</dbReference>
<dbReference type="EMBL" id="OY660866">
    <property type="protein sequence ID" value="CAJ1054083.1"/>
    <property type="molecule type" value="Genomic_DNA"/>
</dbReference>
<dbReference type="PANTHER" id="PTHR24106">
    <property type="entry name" value="NACHT, LRR AND CARD DOMAINS-CONTAINING"/>
    <property type="match status" value="1"/>
</dbReference>
<feature type="domain" description="CARD" evidence="22">
    <location>
        <begin position="1317"/>
        <end position="1407"/>
    </location>
</feature>
<dbReference type="Pfam" id="PF13765">
    <property type="entry name" value="PRY"/>
    <property type="match status" value="1"/>
</dbReference>
<evidence type="ECO:0000259" key="24">
    <source>
        <dbReference type="PROSITE" id="PS51830"/>
    </source>
</evidence>
<feature type="domain" description="B30.2/SPRY" evidence="21">
    <location>
        <begin position="848"/>
        <end position="1049"/>
    </location>
</feature>
<keyword evidence="10" id="KW-0645">Protease</keyword>
<dbReference type="GO" id="GO:0042981">
    <property type="term" value="P:regulation of apoptotic process"/>
    <property type="evidence" value="ECO:0007669"/>
    <property type="project" value="InterPro"/>
</dbReference>
<keyword evidence="16" id="KW-0472">Membrane</keyword>
<evidence type="ECO:0000313" key="26">
    <source>
        <dbReference type="Proteomes" id="UP001178508"/>
    </source>
</evidence>
<dbReference type="GO" id="GO:0008233">
    <property type="term" value="F:peptidase activity"/>
    <property type="evidence" value="ECO:0007669"/>
    <property type="project" value="UniProtKB-KW"/>
</dbReference>
<dbReference type="GO" id="GO:0061702">
    <property type="term" value="C:canonical inflammasome complex"/>
    <property type="evidence" value="ECO:0007669"/>
    <property type="project" value="UniProtKB-SubCell"/>
</dbReference>
<evidence type="ECO:0000256" key="14">
    <source>
        <dbReference type="ARBA" id="ARBA00022843"/>
    </source>
</evidence>
<dbReference type="Proteomes" id="UP001178508">
    <property type="component" value="Chromosome 3"/>
</dbReference>
<keyword evidence="14" id="KW-0832">Ubl conjugation</keyword>
<feature type="domain" description="FIIND" evidence="24">
    <location>
        <begin position="1051"/>
        <end position="1322"/>
    </location>
</feature>